<gene>
    <name evidence="2" type="ORF">BpHYR1_042731</name>
</gene>
<organism evidence="2 3">
    <name type="scientific">Brachionus plicatilis</name>
    <name type="common">Marine rotifer</name>
    <name type="synonym">Brachionus muelleri</name>
    <dbReference type="NCBI Taxonomy" id="10195"/>
    <lineage>
        <taxon>Eukaryota</taxon>
        <taxon>Metazoa</taxon>
        <taxon>Spiralia</taxon>
        <taxon>Gnathifera</taxon>
        <taxon>Rotifera</taxon>
        <taxon>Eurotatoria</taxon>
        <taxon>Monogononta</taxon>
        <taxon>Pseudotrocha</taxon>
        <taxon>Ploima</taxon>
        <taxon>Brachionidae</taxon>
        <taxon>Brachionus</taxon>
    </lineage>
</organism>
<reference evidence="2 3" key="1">
    <citation type="journal article" date="2018" name="Sci. Rep.">
        <title>Genomic signatures of local adaptation to the degree of environmental predictability in rotifers.</title>
        <authorList>
            <person name="Franch-Gras L."/>
            <person name="Hahn C."/>
            <person name="Garcia-Roger E.M."/>
            <person name="Carmona M.J."/>
            <person name="Serra M."/>
            <person name="Gomez A."/>
        </authorList>
    </citation>
    <scope>NUCLEOTIDE SEQUENCE [LARGE SCALE GENOMIC DNA]</scope>
    <source>
        <strain evidence="2">HYR1</strain>
    </source>
</reference>
<protein>
    <submittedName>
        <fullName evidence="2">Uncharacterized protein</fullName>
    </submittedName>
</protein>
<evidence type="ECO:0000313" key="2">
    <source>
        <dbReference type="EMBL" id="RNA15954.1"/>
    </source>
</evidence>
<proteinExistence type="predicted"/>
<keyword evidence="3" id="KW-1185">Reference proteome</keyword>
<evidence type="ECO:0000313" key="3">
    <source>
        <dbReference type="Proteomes" id="UP000276133"/>
    </source>
</evidence>
<comment type="caution">
    <text evidence="2">The sequence shown here is derived from an EMBL/GenBank/DDBJ whole genome shotgun (WGS) entry which is preliminary data.</text>
</comment>
<dbReference type="AlphaFoldDB" id="A0A3M7QXV9"/>
<accession>A0A3M7QXV9</accession>
<feature type="signal peptide" evidence="1">
    <location>
        <begin position="1"/>
        <end position="17"/>
    </location>
</feature>
<sequence length="98" mass="11441">MVSTFALCLLPLSILDMGPFKDLIHKLNPQFNHVSRTIATRRLLPKKINFFDCEESNNFHFSKCTIKKNLVKSGTNFVKEDPLLDKDNIKKYHFKQTE</sequence>
<feature type="chain" id="PRO_5018043710" evidence="1">
    <location>
        <begin position="18"/>
        <end position="98"/>
    </location>
</feature>
<dbReference type="Proteomes" id="UP000276133">
    <property type="component" value="Unassembled WGS sequence"/>
</dbReference>
<evidence type="ECO:0000256" key="1">
    <source>
        <dbReference type="SAM" id="SignalP"/>
    </source>
</evidence>
<name>A0A3M7QXV9_BRAPC</name>
<dbReference type="EMBL" id="REGN01004838">
    <property type="protein sequence ID" value="RNA15954.1"/>
    <property type="molecule type" value="Genomic_DNA"/>
</dbReference>
<keyword evidence="1" id="KW-0732">Signal</keyword>